<evidence type="ECO:0000256" key="1">
    <source>
        <dbReference type="ARBA" id="ARBA00004651"/>
    </source>
</evidence>
<evidence type="ECO:0000256" key="7">
    <source>
        <dbReference type="SAM" id="Phobius"/>
    </source>
</evidence>
<sequence length="394" mass="42307">MNFKVFILTIATFTVGLIELIIGGVLPEIANDLNVSIGTAGQLITIYALVYAIAGPTLLAFTSKVERKSLYLWSMLIFTIGSLIACWSPNYEVLFFSRMLTAASGSLIVTLSLTIAVKVVAPEFRARVIGIISMGISSSIVLGVPIGVLVEEALGWRILFLVIALLTLVAMVVIYMFLDHIPVEEIMPLKAQFASLKNSKVISAHLVTLLMLAGHYTMYAYLTPFLESTMHLNAYWISVVYFVFGLAAVSGGMIGGVMSDRLGSTKSILIVIGVFALAMFVLPMSAKLIWVFPVVLFVWGALSWALSPAQQSYLIQNAPETADIQQSFNFSALQIGIAVGSAFGGIVIKNTGSVTMNAWVGAAIVVLSFCCALYSLSRPSGAAKHVSNQSVHTS</sequence>
<protein>
    <submittedName>
        <fullName evidence="9">MFS transporter</fullName>
    </submittedName>
</protein>
<dbReference type="PANTHER" id="PTHR43124">
    <property type="entry name" value="PURINE EFFLUX PUMP PBUE"/>
    <property type="match status" value="1"/>
</dbReference>
<dbReference type="InterPro" id="IPR011701">
    <property type="entry name" value="MFS"/>
</dbReference>
<keyword evidence="6 7" id="KW-0472">Membrane</keyword>
<dbReference type="KEGG" id="pbv:AR543_00710"/>
<dbReference type="OrthoDB" id="2727100at2"/>
<dbReference type="InterPro" id="IPR036259">
    <property type="entry name" value="MFS_trans_sf"/>
</dbReference>
<evidence type="ECO:0000256" key="5">
    <source>
        <dbReference type="ARBA" id="ARBA00022989"/>
    </source>
</evidence>
<dbReference type="InterPro" id="IPR050189">
    <property type="entry name" value="MFS_Efflux_Transporters"/>
</dbReference>
<feature type="transmembrane region" description="Helical" evidence="7">
    <location>
        <begin position="354"/>
        <end position="376"/>
    </location>
</feature>
<dbReference type="PROSITE" id="PS50850">
    <property type="entry name" value="MFS"/>
    <property type="match status" value="1"/>
</dbReference>
<feature type="transmembrane region" description="Helical" evidence="7">
    <location>
        <begin position="267"/>
        <end position="284"/>
    </location>
</feature>
<dbReference type="STRING" id="1616788.AR543_00710"/>
<evidence type="ECO:0000256" key="6">
    <source>
        <dbReference type="ARBA" id="ARBA00023136"/>
    </source>
</evidence>
<feature type="transmembrane region" description="Helical" evidence="7">
    <location>
        <begin position="70"/>
        <end position="90"/>
    </location>
</feature>
<reference evidence="10" key="1">
    <citation type="submission" date="2015-10" db="EMBL/GenBank/DDBJ databases">
        <title>Genome of Paenibacillus bovis sp. nov.</title>
        <authorList>
            <person name="Wu Z."/>
            <person name="Gao C."/>
            <person name="Liu Z."/>
            <person name="Zheng H."/>
        </authorList>
    </citation>
    <scope>NUCLEOTIDE SEQUENCE [LARGE SCALE GENOMIC DNA]</scope>
    <source>
        <strain evidence="10">BD3526</strain>
    </source>
</reference>
<reference evidence="9 10" key="2">
    <citation type="journal article" date="2016" name="Int. J. Syst. Evol. Microbiol.">
        <title>Paenibacillus bovis sp. nov., isolated from raw yak (Bos grunniens) milk.</title>
        <authorList>
            <person name="Gao C."/>
            <person name="Han J."/>
            <person name="Liu Z."/>
            <person name="Xu X."/>
            <person name="Hang F."/>
            <person name="Wu Z."/>
        </authorList>
    </citation>
    <scope>NUCLEOTIDE SEQUENCE [LARGE SCALE GENOMIC DNA]</scope>
    <source>
        <strain evidence="9 10">BD3526</strain>
    </source>
</reference>
<keyword evidence="4 7" id="KW-0812">Transmembrane</keyword>
<feature type="transmembrane region" description="Helical" evidence="7">
    <location>
        <begin position="156"/>
        <end position="178"/>
    </location>
</feature>
<feature type="transmembrane region" description="Helical" evidence="7">
    <location>
        <begin position="290"/>
        <end position="307"/>
    </location>
</feature>
<evidence type="ECO:0000313" key="10">
    <source>
        <dbReference type="Proteomes" id="UP000078148"/>
    </source>
</evidence>
<feature type="transmembrane region" description="Helical" evidence="7">
    <location>
        <begin position="328"/>
        <end position="348"/>
    </location>
</feature>
<dbReference type="GO" id="GO:0005886">
    <property type="term" value="C:plasma membrane"/>
    <property type="evidence" value="ECO:0007669"/>
    <property type="project" value="UniProtKB-SubCell"/>
</dbReference>
<evidence type="ECO:0000313" key="9">
    <source>
        <dbReference type="EMBL" id="ANF94695.1"/>
    </source>
</evidence>
<dbReference type="EMBL" id="CP013023">
    <property type="protein sequence ID" value="ANF94695.1"/>
    <property type="molecule type" value="Genomic_DNA"/>
</dbReference>
<dbReference type="InterPro" id="IPR020846">
    <property type="entry name" value="MFS_dom"/>
</dbReference>
<keyword evidence="2" id="KW-0813">Transport</keyword>
<feature type="transmembrane region" description="Helical" evidence="7">
    <location>
        <begin position="128"/>
        <end position="150"/>
    </location>
</feature>
<name>A0A172ZAN3_9BACL</name>
<keyword evidence="10" id="KW-1185">Reference proteome</keyword>
<evidence type="ECO:0000259" key="8">
    <source>
        <dbReference type="PROSITE" id="PS50850"/>
    </source>
</evidence>
<dbReference type="Proteomes" id="UP000078148">
    <property type="component" value="Chromosome"/>
</dbReference>
<keyword evidence="5 7" id="KW-1133">Transmembrane helix</keyword>
<dbReference type="RefSeq" id="WP_060530920.1">
    <property type="nucleotide sequence ID" value="NZ_CP013023.1"/>
</dbReference>
<feature type="transmembrane region" description="Helical" evidence="7">
    <location>
        <begin position="39"/>
        <end position="61"/>
    </location>
</feature>
<keyword evidence="3" id="KW-1003">Cell membrane</keyword>
<feature type="transmembrane region" description="Helical" evidence="7">
    <location>
        <begin position="5"/>
        <end position="27"/>
    </location>
</feature>
<proteinExistence type="predicted"/>
<evidence type="ECO:0000256" key="2">
    <source>
        <dbReference type="ARBA" id="ARBA00022448"/>
    </source>
</evidence>
<dbReference type="GO" id="GO:0022857">
    <property type="term" value="F:transmembrane transporter activity"/>
    <property type="evidence" value="ECO:0007669"/>
    <property type="project" value="InterPro"/>
</dbReference>
<evidence type="ECO:0000256" key="4">
    <source>
        <dbReference type="ARBA" id="ARBA00022692"/>
    </source>
</evidence>
<feature type="transmembrane region" description="Helical" evidence="7">
    <location>
        <begin position="199"/>
        <end position="222"/>
    </location>
</feature>
<dbReference type="AlphaFoldDB" id="A0A172ZAN3"/>
<organism evidence="9 10">
    <name type="scientific">Paenibacillus bovis</name>
    <dbReference type="NCBI Taxonomy" id="1616788"/>
    <lineage>
        <taxon>Bacteria</taxon>
        <taxon>Bacillati</taxon>
        <taxon>Bacillota</taxon>
        <taxon>Bacilli</taxon>
        <taxon>Bacillales</taxon>
        <taxon>Paenibacillaceae</taxon>
        <taxon>Paenibacillus</taxon>
    </lineage>
</organism>
<gene>
    <name evidence="9" type="ORF">AR543_00710</name>
</gene>
<feature type="transmembrane region" description="Helical" evidence="7">
    <location>
        <begin position="102"/>
        <end position="121"/>
    </location>
</feature>
<comment type="subcellular location">
    <subcellularLocation>
        <location evidence="1">Cell membrane</location>
        <topology evidence="1">Multi-pass membrane protein</topology>
    </subcellularLocation>
</comment>
<dbReference type="CDD" id="cd17324">
    <property type="entry name" value="MFS_NepI_like"/>
    <property type="match status" value="1"/>
</dbReference>
<dbReference type="Gene3D" id="1.20.1250.20">
    <property type="entry name" value="MFS general substrate transporter like domains"/>
    <property type="match status" value="2"/>
</dbReference>
<feature type="domain" description="Major facilitator superfamily (MFS) profile" evidence="8">
    <location>
        <begin position="4"/>
        <end position="380"/>
    </location>
</feature>
<feature type="transmembrane region" description="Helical" evidence="7">
    <location>
        <begin position="234"/>
        <end position="255"/>
    </location>
</feature>
<dbReference type="PANTHER" id="PTHR43124:SF10">
    <property type="entry name" value="PURINE EFFLUX PUMP PBUE"/>
    <property type="match status" value="1"/>
</dbReference>
<dbReference type="Pfam" id="PF07690">
    <property type="entry name" value="MFS_1"/>
    <property type="match status" value="1"/>
</dbReference>
<dbReference type="SUPFAM" id="SSF103473">
    <property type="entry name" value="MFS general substrate transporter"/>
    <property type="match status" value="1"/>
</dbReference>
<evidence type="ECO:0000256" key="3">
    <source>
        <dbReference type="ARBA" id="ARBA00022475"/>
    </source>
</evidence>
<accession>A0A172ZAN3</accession>